<feature type="transmembrane region" description="Helical" evidence="1">
    <location>
        <begin position="796"/>
        <end position="816"/>
    </location>
</feature>
<dbReference type="InterPro" id="IPR019286">
    <property type="entry name" value="DUF2339_TM"/>
</dbReference>
<evidence type="ECO:0000313" key="2">
    <source>
        <dbReference type="EMBL" id="KPX40743.1"/>
    </source>
</evidence>
<feature type="transmembrane region" description="Helical" evidence="1">
    <location>
        <begin position="699"/>
        <end position="717"/>
    </location>
</feature>
<feature type="transmembrane region" description="Helical" evidence="1">
    <location>
        <begin position="760"/>
        <end position="784"/>
    </location>
</feature>
<protein>
    <recommendedName>
        <fullName evidence="4">DUF2339 domain-containing protein</fullName>
    </recommendedName>
</protein>
<keyword evidence="1" id="KW-0812">Transmembrane</keyword>
<evidence type="ECO:0000313" key="3">
    <source>
        <dbReference type="Proteomes" id="UP000050557"/>
    </source>
</evidence>
<feature type="transmembrane region" description="Helical" evidence="1">
    <location>
        <begin position="286"/>
        <end position="305"/>
    </location>
</feature>
<feature type="transmembrane region" description="Helical" evidence="1">
    <location>
        <begin position="668"/>
        <end position="687"/>
    </location>
</feature>
<dbReference type="InterPro" id="IPR014600">
    <property type="entry name" value="UCP035905_mem"/>
</dbReference>
<feature type="transmembrane region" description="Helical" evidence="1">
    <location>
        <begin position="334"/>
        <end position="358"/>
    </location>
</feature>
<gene>
    <name evidence="2" type="ORF">ALO68_01823</name>
</gene>
<dbReference type="PATRIC" id="fig|251654.3.peg.2368"/>
<feature type="transmembrane region" description="Helical" evidence="1">
    <location>
        <begin position="185"/>
        <end position="202"/>
    </location>
</feature>
<name>A0A0N8RLR7_9PSED</name>
<evidence type="ECO:0008006" key="4">
    <source>
        <dbReference type="Google" id="ProtNLM"/>
    </source>
</evidence>
<feature type="transmembrane region" description="Helical" evidence="1">
    <location>
        <begin position="638"/>
        <end position="656"/>
    </location>
</feature>
<feature type="transmembrane region" description="Helical" evidence="1">
    <location>
        <begin position="261"/>
        <end position="280"/>
    </location>
</feature>
<dbReference type="PANTHER" id="PTHR38434:SF1">
    <property type="entry name" value="BLL2549 PROTEIN"/>
    <property type="match status" value="1"/>
</dbReference>
<feature type="transmembrane region" description="Helical" evidence="1">
    <location>
        <begin position="413"/>
        <end position="434"/>
    </location>
</feature>
<reference evidence="2 3" key="1">
    <citation type="submission" date="2015-09" db="EMBL/GenBank/DDBJ databases">
        <title>Genome announcement of multiple Pseudomonas syringae strains.</title>
        <authorList>
            <person name="Thakur S."/>
            <person name="Wang P.W."/>
            <person name="Gong Y."/>
            <person name="Weir B.S."/>
            <person name="Guttman D.S."/>
        </authorList>
    </citation>
    <scope>NUCLEOTIDE SEQUENCE [LARGE SCALE GENOMIC DNA]</scope>
    <source>
        <strain evidence="2 3">ICMP4531</strain>
    </source>
</reference>
<proteinExistence type="predicted"/>
<dbReference type="RefSeq" id="WP_054988142.1">
    <property type="nucleotide sequence ID" value="NZ_CP092918.1"/>
</dbReference>
<feature type="transmembrane region" description="Helical" evidence="1">
    <location>
        <begin position="154"/>
        <end position="173"/>
    </location>
</feature>
<feature type="transmembrane region" description="Helical" evidence="1">
    <location>
        <begin position="836"/>
        <end position="854"/>
    </location>
</feature>
<feature type="transmembrane region" description="Helical" evidence="1">
    <location>
        <begin position="310"/>
        <end position="328"/>
    </location>
</feature>
<sequence>MLWICLVGGAALGYSLSYDEWTGALIGAVMGWAVWAGIHMRLLGRQSADQRQQLLATRQSLDALQQRLSALERQSTPGVPPAQDPAPLPADAIIIEAPTDGPELIWDLPDEEPQTAAHVESAPESRYPPKTARPPLLDSAVTHAKNWLLGGNTVLRVGVVVLFLGLAFLLRYATEGMIVPIEARYAGVAASALALLALGWRLRLRNAPYALVLQGAGVGVLYLTVFAAMKLHALLDPALGFALLVAITSFSAILALTQYSLALACAGALGGFAAPLLASTGQGSHVSLFSYFALLNAGIIAIAWFKAWRILNLIGFFGTFGIGFAWGIKAYTPALFWSTEPFLALFFVMYLAIGLLFARRKLLELDTPPPDGNRDTLLRWSARQGDYVDGTLLLGTPIAGYGLQYALVEHLELGAALSALALGLIYMSLARWLAKRASDRTLLLMETCLALGVAFATLAIPLGLGSQWTTCAWAVEGAAVLCLGLRQQRRLAQAFGLLLQVCASAMLISDSGSSSSADNYWTPMILAVAALFSAWSMFRFNTLAVIDQKIARTVLTVWGAIWWTVSLISVVQLYVALDVQTSLLLIAASLSAALWALLALRLRWPDLAALCSTLTPVSAVLLLGSLSELYHPADHWGWLAWPVVFAVHLLTLRYLADRLPIVAQRVAHATGCLLLIAVLALELRFGLLQLSESYNAWRWLGWAILPSLFLLAMSSGRQWPWPVRACPEAYHTGAAAPLAALMLAWFWLANTFSDGAADPLPYLPLINPLEIGLLLALAGVCLWMRNDLKRPRNEPLLVAGASLFALVTAMVMRAAHHWADVPWSTDALLESMRVQAGLSIVWTLMALALMIGGHVRANRELWLGGAALIGVVVVKLFFVELSNRGGMERIVSFIGVGILLLVVGYFAPLPPKHAARAVDEEPDPGQTAAPDTL</sequence>
<feature type="transmembrane region" description="Helical" evidence="1">
    <location>
        <begin position="23"/>
        <end position="43"/>
    </location>
</feature>
<dbReference type="EMBL" id="LJQM01000235">
    <property type="protein sequence ID" value="KPX40743.1"/>
    <property type="molecule type" value="Genomic_DNA"/>
</dbReference>
<dbReference type="Proteomes" id="UP000050557">
    <property type="component" value="Unassembled WGS sequence"/>
</dbReference>
<feature type="transmembrane region" description="Helical" evidence="1">
    <location>
        <begin position="890"/>
        <end position="907"/>
    </location>
</feature>
<dbReference type="PANTHER" id="PTHR38434">
    <property type="entry name" value="BLL2549 PROTEIN"/>
    <property type="match status" value="1"/>
</dbReference>
<accession>A0A0N8RLR7</accession>
<feature type="transmembrane region" description="Helical" evidence="1">
    <location>
        <begin position="729"/>
        <end position="748"/>
    </location>
</feature>
<organism evidence="2 3">
    <name type="scientific">Pseudomonas syringae pv. helianthi</name>
    <dbReference type="NCBI Taxonomy" id="251654"/>
    <lineage>
        <taxon>Bacteria</taxon>
        <taxon>Pseudomonadati</taxon>
        <taxon>Pseudomonadota</taxon>
        <taxon>Gammaproteobacteria</taxon>
        <taxon>Pseudomonadales</taxon>
        <taxon>Pseudomonadaceae</taxon>
        <taxon>Pseudomonas</taxon>
    </lineage>
</organism>
<comment type="caution">
    <text evidence="2">The sequence shown here is derived from an EMBL/GenBank/DDBJ whole genome shotgun (WGS) entry which is preliminary data.</text>
</comment>
<feature type="transmembrane region" description="Helical" evidence="1">
    <location>
        <begin position="581"/>
        <end position="600"/>
    </location>
</feature>
<feature type="transmembrane region" description="Helical" evidence="1">
    <location>
        <begin position="550"/>
        <end position="575"/>
    </location>
</feature>
<feature type="transmembrane region" description="Helical" evidence="1">
    <location>
        <begin position="607"/>
        <end position="626"/>
    </location>
</feature>
<feature type="transmembrane region" description="Helical" evidence="1">
    <location>
        <begin position="387"/>
        <end position="407"/>
    </location>
</feature>
<feature type="transmembrane region" description="Helical" evidence="1">
    <location>
        <begin position="209"/>
        <end position="232"/>
    </location>
</feature>
<feature type="transmembrane region" description="Helical" evidence="1">
    <location>
        <begin position="861"/>
        <end position="878"/>
    </location>
</feature>
<dbReference type="PIRSF" id="PIRSF035905">
    <property type="entry name" value="UCP035905_mp"/>
    <property type="match status" value="1"/>
</dbReference>
<dbReference type="AlphaFoldDB" id="A0A0N8RLR7"/>
<keyword evidence="1" id="KW-0472">Membrane</keyword>
<feature type="transmembrane region" description="Helical" evidence="1">
    <location>
        <begin position="520"/>
        <end position="538"/>
    </location>
</feature>
<evidence type="ECO:0000256" key="1">
    <source>
        <dbReference type="SAM" id="Phobius"/>
    </source>
</evidence>
<dbReference type="Pfam" id="PF10101">
    <property type="entry name" value="DUF2339"/>
    <property type="match status" value="1"/>
</dbReference>
<feature type="transmembrane region" description="Helical" evidence="1">
    <location>
        <begin position="441"/>
        <end position="460"/>
    </location>
</feature>
<keyword evidence="1" id="KW-1133">Transmembrane helix</keyword>
<feature type="transmembrane region" description="Helical" evidence="1">
    <location>
        <begin position="238"/>
        <end position="256"/>
    </location>
</feature>